<dbReference type="Gene3D" id="1.10.1660.10">
    <property type="match status" value="1"/>
</dbReference>
<dbReference type="Proteomes" id="UP000321261">
    <property type="component" value="Unassembled WGS sequence"/>
</dbReference>
<protein>
    <submittedName>
        <fullName evidence="4">DNA-binding transcriptional MerR regulator</fullName>
    </submittedName>
</protein>
<name>A0A561SK49_9PSEU</name>
<dbReference type="AlphaFoldDB" id="A0A561SK49"/>
<dbReference type="PANTHER" id="PTHR30204:SF97">
    <property type="entry name" value="MERR FAMILY REGULATORY PROTEIN"/>
    <property type="match status" value="1"/>
</dbReference>
<dbReference type="RefSeq" id="WP_147254498.1">
    <property type="nucleotide sequence ID" value="NZ_VIWU01000001.1"/>
</dbReference>
<feature type="domain" description="HTH merR-type" evidence="3">
    <location>
        <begin position="4"/>
        <end position="74"/>
    </location>
</feature>
<dbReference type="InterPro" id="IPR011256">
    <property type="entry name" value="Reg_factor_effector_dom_sf"/>
</dbReference>
<comment type="caution">
    <text evidence="4">The sequence shown here is derived from an EMBL/GenBank/DDBJ whole genome shotgun (WGS) entry which is preliminary data.</text>
</comment>
<dbReference type="Pfam" id="PF06445">
    <property type="entry name" value="GyrI-like"/>
    <property type="match status" value="1"/>
</dbReference>
<dbReference type="GO" id="GO:0003700">
    <property type="term" value="F:DNA-binding transcription factor activity"/>
    <property type="evidence" value="ECO:0007669"/>
    <property type="project" value="InterPro"/>
</dbReference>
<organism evidence="4 5">
    <name type="scientific">Pseudonocardia hierapolitana</name>
    <dbReference type="NCBI Taxonomy" id="1128676"/>
    <lineage>
        <taxon>Bacteria</taxon>
        <taxon>Bacillati</taxon>
        <taxon>Actinomycetota</taxon>
        <taxon>Actinomycetes</taxon>
        <taxon>Pseudonocardiales</taxon>
        <taxon>Pseudonocardiaceae</taxon>
        <taxon>Pseudonocardia</taxon>
    </lineage>
</organism>
<evidence type="ECO:0000313" key="4">
    <source>
        <dbReference type="EMBL" id="TWF75266.1"/>
    </source>
</evidence>
<accession>A0A561SK49</accession>
<proteinExistence type="predicted"/>
<dbReference type="EMBL" id="VIWU01000001">
    <property type="protein sequence ID" value="TWF75266.1"/>
    <property type="molecule type" value="Genomic_DNA"/>
</dbReference>
<evidence type="ECO:0000256" key="2">
    <source>
        <dbReference type="SAM" id="MobiDB-lite"/>
    </source>
</evidence>
<dbReference type="PROSITE" id="PS50937">
    <property type="entry name" value="HTH_MERR_2"/>
    <property type="match status" value="1"/>
</dbReference>
<reference evidence="4 5" key="1">
    <citation type="submission" date="2019-06" db="EMBL/GenBank/DDBJ databases">
        <title>Sequencing the genomes of 1000 actinobacteria strains.</title>
        <authorList>
            <person name="Klenk H.-P."/>
        </authorList>
    </citation>
    <scope>NUCLEOTIDE SEQUENCE [LARGE SCALE GENOMIC DNA]</scope>
    <source>
        <strain evidence="4 5">DSM 45671</strain>
    </source>
</reference>
<dbReference type="Gene3D" id="3.20.80.10">
    <property type="entry name" value="Regulatory factor, effector binding domain"/>
    <property type="match status" value="1"/>
</dbReference>
<evidence type="ECO:0000313" key="5">
    <source>
        <dbReference type="Proteomes" id="UP000321261"/>
    </source>
</evidence>
<dbReference type="InterPro" id="IPR029442">
    <property type="entry name" value="GyrI-like"/>
</dbReference>
<dbReference type="OrthoDB" id="7849865at2"/>
<dbReference type="SMART" id="SM00422">
    <property type="entry name" value="HTH_MERR"/>
    <property type="match status" value="1"/>
</dbReference>
<feature type="region of interest" description="Disordered" evidence="2">
    <location>
        <begin position="275"/>
        <end position="296"/>
    </location>
</feature>
<dbReference type="SUPFAM" id="SSF55136">
    <property type="entry name" value="Probable bacterial effector-binding domain"/>
    <property type="match status" value="1"/>
</dbReference>
<keyword evidence="1 4" id="KW-0238">DNA-binding</keyword>
<dbReference type="SUPFAM" id="SSF46955">
    <property type="entry name" value="Putative DNA-binding domain"/>
    <property type="match status" value="1"/>
</dbReference>
<evidence type="ECO:0000256" key="1">
    <source>
        <dbReference type="ARBA" id="ARBA00023125"/>
    </source>
</evidence>
<gene>
    <name evidence="4" type="ORF">FHX44_111150</name>
</gene>
<dbReference type="GO" id="GO:0003677">
    <property type="term" value="F:DNA binding"/>
    <property type="evidence" value="ECO:0007669"/>
    <property type="project" value="UniProtKB-KW"/>
</dbReference>
<dbReference type="SMART" id="SM00871">
    <property type="entry name" value="AraC_E_bind"/>
    <property type="match status" value="1"/>
</dbReference>
<dbReference type="InterPro" id="IPR000551">
    <property type="entry name" value="MerR-type_HTH_dom"/>
</dbReference>
<dbReference type="Pfam" id="PF13411">
    <property type="entry name" value="MerR_1"/>
    <property type="match status" value="1"/>
</dbReference>
<keyword evidence="5" id="KW-1185">Reference proteome</keyword>
<dbReference type="InterPro" id="IPR009061">
    <property type="entry name" value="DNA-bd_dom_put_sf"/>
</dbReference>
<dbReference type="InterPro" id="IPR010499">
    <property type="entry name" value="AraC_E-bd"/>
</dbReference>
<sequence length="296" mass="32047">MRSGLTIGEFATVTHLSVRTLRRYHQAGLLEPAAVDPFTGYRYYAPEQIPTAQVIHRLRQLDVPLVEVESILATDDPEQRAEVITGHLHRLEAELDRTRAAVVSLRRLLRPDPADVHVELRSVPARTVAAISGDVDLDGSLAWYDSAMAELDAAFPPAERTGPPGGRYANELFAHGAGAMLVFRPVRTPRRSGRIEVVELPPADLAIAVHAGPHDDIDVTYGRLGAWVVAHALAVDGPIHETYRTGPRDTGHADRWRTEIGWPVFRLASVVEPGAGSGERGVEGAGRTRSGASNGA</sequence>
<dbReference type="PANTHER" id="PTHR30204">
    <property type="entry name" value="REDOX-CYCLING DRUG-SENSING TRANSCRIPTIONAL ACTIVATOR SOXR"/>
    <property type="match status" value="1"/>
</dbReference>
<evidence type="ECO:0000259" key="3">
    <source>
        <dbReference type="PROSITE" id="PS50937"/>
    </source>
</evidence>
<dbReference type="CDD" id="cd01107">
    <property type="entry name" value="HTH_BmrR"/>
    <property type="match status" value="1"/>
</dbReference>
<dbReference type="InterPro" id="IPR047057">
    <property type="entry name" value="MerR_fam"/>
</dbReference>